<keyword evidence="4" id="KW-0125">Carotenoid biosynthesis</keyword>
<keyword evidence="5 8" id="KW-1133">Transmembrane helix</keyword>
<comment type="pathway">
    <text evidence="2">Carotenoid biosynthesis.</text>
</comment>
<evidence type="ECO:0000256" key="7">
    <source>
        <dbReference type="ARBA" id="ARBA00023235"/>
    </source>
</evidence>
<dbReference type="AlphaFoldDB" id="A0A120MYT4"/>
<evidence type="ECO:0000313" key="10">
    <source>
        <dbReference type="EMBL" id="BAU53738.1"/>
    </source>
</evidence>
<sequence>MIVLSAFMVILFSAHFYTVYTFASLAILLFTAQYILKVTWLSVFYITYLALLLPFFIVNGLLTGTGLQAPVVWYNPAQIINLRMLTIPFEDIFYGMDLILLNMIIYTFLIKKNCQPQNTAQASVQLPQIMLIPTKIHDK</sequence>
<reference evidence="10 11" key="1">
    <citation type="submission" date="2015-12" db="EMBL/GenBank/DDBJ databases">
        <title>Genome sequence of Mucilaginibacter gotjawali.</title>
        <authorList>
            <person name="Lee J.S."/>
            <person name="Lee K.C."/>
            <person name="Kim K.K."/>
            <person name="Lee B.W."/>
        </authorList>
    </citation>
    <scope>NUCLEOTIDE SEQUENCE [LARGE SCALE GENOMIC DNA]</scope>
    <source>
        <strain evidence="10 11">SA3-7</strain>
    </source>
</reference>
<dbReference type="KEGG" id="mgot:MgSA37_01908"/>
<gene>
    <name evidence="10" type="ORF">MgSA37_01908</name>
</gene>
<dbReference type="GO" id="GO:0016872">
    <property type="term" value="F:intramolecular lyase activity"/>
    <property type="evidence" value="ECO:0007669"/>
    <property type="project" value="InterPro"/>
</dbReference>
<dbReference type="Proteomes" id="UP000218263">
    <property type="component" value="Chromosome"/>
</dbReference>
<protein>
    <recommendedName>
        <fullName evidence="9">Lycopene cyclase domain-containing protein</fullName>
    </recommendedName>
</protein>
<dbReference type="GO" id="GO:0016117">
    <property type="term" value="P:carotenoid biosynthetic process"/>
    <property type="evidence" value="ECO:0007669"/>
    <property type="project" value="UniProtKB-KW"/>
</dbReference>
<feature type="domain" description="Lycopene cyclase" evidence="9">
    <location>
        <begin position="15"/>
        <end position="109"/>
    </location>
</feature>
<dbReference type="GO" id="GO:0045436">
    <property type="term" value="F:lycopene beta cyclase activity"/>
    <property type="evidence" value="ECO:0007669"/>
    <property type="project" value="UniProtKB-ARBA"/>
</dbReference>
<evidence type="ECO:0000256" key="3">
    <source>
        <dbReference type="ARBA" id="ARBA00022692"/>
    </source>
</evidence>
<proteinExistence type="predicted"/>
<feature type="transmembrane region" description="Helical" evidence="8">
    <location>
        <begin position="92"/>
        <end position="110"/>
    </location>
</feature>
<evidence type="ECO:0000256" key="8">
    <source>
        <dbReference type="SAM" id="Phobius"/>
    </source>
</evidence>
<evidence type="ECO:0000256" key="2">
    <source>
        <dbReference type="ARBA" id="ARBA00004829"/>
    </source>
</evidence>
<evidence type="ECO:0000313" key="11">
    <source>
        <dbReference type="Proteomes" id="UP000218263"/>
    </source>
</evidence>
<keyword evidence="6 8" id="KW-0472">Membrane</keyword>
<comment type="subcellular location">
    <subcellularLocation>
        <location evidence="1">Membrane</location>
        <topology evidence="1">Multi-pass membrane protein</topology>
    </subcellularLocation>
</comment>
<evidence type="ECO:0000259" key="9">
    <source>
        <dbReference type="Pfam" id="PF18916"/>
    </source>
</evidence>
<organism evidence="10 11">
    <name type="scientific">Mucilaginibacter gotjawali</name>
    <dbReference type="NCBI Taxonomy" id="1550579"/>
    <lineage>
        <taxon>Bacteria</taxon>
        <taxon>Pseudomonadati</taxon>
        <taxon>Bacteroidota</taxon>
        <taxon>Sphingobacteriia</taxon>
        <taxon>Sphingobacteriales</taxon>
        <taxon>Sphingobacteriaceae</taxon>
        <taxon>Mucilaginibacter</taxon>
    </lineage>
</organism>
<keyword evidence="3 8" id="KW-0812">Transmembrane</keyword>
<dbReference type="GO" id="GO:0016020">
    <property type="term" value="C:membrane"/>
    <property type="evidence" value="ECO:0007669"/>
    <property type="project" value="UniProtKB-SubCell"/>
</dbReference>
<keyword evidence="7" id="KW-0413">Isomerase</keyword>
<evidence type="ECO:0000256" key="4">
    <source>
        <dbReference type="ARBA" id="ARBA00022746"/>
    </source>
</evidence>
<evidence type="ECO:0000256" key="1">
    <source>
        <dbReference type="ARBA" id="ARBA00004141"/>
    </source>
</evidence>
<dbReference type="InterPro" id="IPR017825">
    <property type="entry name" value="Lycopene_cyclase_dom"/>
</dbReference>
<evidence type="ECO:0000256" key="6">
    <source>
        <dbReference type="ARBA" id="ARBA00023136"/>
    </source>
</evidence>
<feature type="transmembrane region" description="Helical" evidence="8">
    <location>
        <begin position="38"/>
        <end position="57"/>
    </location>
</feature>
<dbReference type="Pfam" id="PF18916">
    <property type="entry name" value="Lycopene_cyc"/>
    <property type="match status" value="1"/>
</dbReference>
<dbReference type="EMBL" id="AP017313">
    <property type="protein sequence ID" value="BAU53738.1"/>
    <property type="molecule type" value="Genomic_DNA"/>
</dbReference>
<keyword evidence="11" id="KW-1185">Reference proteome</keyword>
<accession>A0A120MYT4</accession>
<evidence type="ECO:0000256" key="5">
    <source>
        <dbReference type="ARBA" id="ARBA00022989"/>
    </source>
</evidence>
<name>A0A120MYT4_9SPHI</name>
<feature type="transmembrane region" description="Helical" evidence="8">
    <location>
        <begin position="6"/>
        <end position="31"/>
    </location>
</feature>